<dbReference type="RefSeq" id="WP_349298271.1">
    <property type="nucleotide sequence ID" value="NZ_JBEDNQ010000004.1"/>
</dbReference>
<organism evidence="3 4">
    <name type="scientific">Pseudonocardia nematodicida</name>
    <dbReference type="NCBI Taxonomy" id="1206997"/>
    <lineage>
        <taxon>Bacteria</taxon>
        <taxon>Bacillati</taxon>
        <taxon>Actinomycetota</taxon>
        <taxon>Actinomycetes</taxon>
        <taxon>Pseudonocardiales</taxon>
        <taxon>Pseudonocardiaceae</taxon>
        <taxon>Pseudonocardia</taxon>
    </lineage>
</organism>
<sequence>MDTEPRTGHVSHPDVALQNLLEQHANGRAGDDEQILLRGGTVLSMDRSVGDFATGDVLVVGNRIAEVGESVSAPAATVIDARDRIVMPGFCDPHIHCWEGVLGRIIPENVPQSSAEDPVGGAPPSSRSYMHTAHRLFGPACRPEDIYAGTLLSLLNALDGGITTVVDNMHNARSPEHSDAGVEAMFAAGLRGIHAVGAPRAGAWAGTYPADVYRLHDKYFRGDDRLHTMRLFAAGDDDLTDLLPIRKELGLWFSFDTGIHRQPLERLYAEGEFDGRETINHGNFCTSGQRQVIIEHGAQVNVCPRIESQFRYGRIPYGEWVAQGLRPGLSNDNPMTYGIDMFSEMRALYLLQRVDEHRDGAASASLREILESATQRGADNCGVGDVAGSLTPGKRADIVLLDARTRLFPLNNVLCSVVQASDIGSVDAVLVDGRVVKWGGRLIGTDLAAVRRQVEESHEYLLSEVGWPHPPIDFDD</sequence>
<keyword evidence="4" id="KW-1185">Reference proteome</keyword>
<keyword evidence="1" id="KW-0378">Hydrolase</keyword>
<protein>
    <submittedName>
        <fullName evidence="3">Amidohydrolase family protein</fullName>
    </submittedName>
</protein>
<reference evidence="3 4" key="1">
    <citation type="submission" date="2024-03" db="EMBL/GenBank/DDBJ databases">
        <title>Draft genome sequence of Pseudonocardia nematodicida JCM 31783.</title>
        <authorList>
            <person name="Butdee W."/>
            <person name="Duangmal K."/>
        </authorList>
    </citation>
    <scope>NUCLEOTIDE SEQUENCE [LARGE SCALE GENOMIC DNA]</scope>
    <source>
        <strain evidence="3 4">JCM 31783</strain>
    </source>
</reference>
<dbReference type="Gene3D" id="3.20.20.140">
    <property type="entry name" value="Metal-dependent hydrolases"/>
    <property type="match status" value="1"/>
</dbReference>
<dbReference type="Pfam" id="PF01979">
    <property type="entry name" value="Amidohydro_1"/>
    <property type="match status" value="1"/>
</dbReference>
<comment type="caution">
    <text evidence="3">The sequence shown here is derived from an EMBL/GenBank/DDBJ whole genome shotgun (WGS) entry which is preliminary data.</text>
</comment>
<dbReference type="InterPro" id="IPR050287">
    <property type="entry name" value="MTA/SAH_deaminase"/>
</dbReference>
<dbReference type="EMBL" id="JBEDNQ010000004">
    <property type="protein sequence ID" value="MEQ3551205.1"/>
    <property type="molecule type" value="Genomic_DNA"/>
</dbReference>
<accession>A0ABV1K9Q2</accession>
<evidence type="ECO:0000313" key="3">
    <source>
        <dbReference type="EMBL" id="MEQ3551205.1"/>
    </source>
</evidence>
<dbReference type="SUPFAM" id="SSF51556">
    <property type="entry name" value="Metallo-dependent hydrolases"/>
    <property type="match status" value="1"/>
</dbReference>
<evidence type="ECO:0000259" key="2">
    <source>
        <dbReference type="Pfam" id="PF01979"/>
    </source>
</evidence>
<dbReference type="InterPro" id="IPR006680">
    <property type="entry name" value="Amidohydro-rel"/>
</dbReference>
<evidence type="ECO:0000313" key="4">
    <source>
        <dbReference type="Proteomes" id="UP001494902"/>
    </source>
</evidence>
<dbReference type="InterPro" id="IPR011059">
    <property type="entry name" value="Metal-dep_hydrolase_composite"/>
</dbReference>
<evidence type="ECO:0000256" key="1">
    <source>
        <dbReference type="ARBA" id="ARBA00022801"/>
    </source>
</evidence>
<dbReference type="PANTHER" id="PTHR43794:SF11">
    <property type="entry name" value="AMIDOHYDROLASE-RELATED DOMAIN-CONTAINING PROTEIN"/>
    <property type="match status" value="1"/>
</dbReference>
<dbReference type="Proteomes" id="UP001494902">
    <property type="component" value="Unassembled WGS sequence"/>
</dbReference>
<name>A0ABV1K9Q2_9PSEU</name>
<dbReference type="Gene3D" id="2.30.40.10">
    <property type="entry name" value="Urease, subunit C, domain 1"/>
    <property type="match status" value="1"/>
</dbReference>
<proteinExistence type="predicted"/>
<dbReference type="SUPFAM" id="SSF51338">
    <property type="entry name" value="Composite domain of metallo-dependent hydrolases"/>
    <property type="match status" value="1"/>
</dbReference>
<gene>
    <name evidence="3" type="ORF">WIS52_12055</name>
</gene>
<feature type="domain" description="Amidohydrolase-related" evidence="2">
    <location>
        <begin position="257"/>
        <end position="436"/>
    </location>
</feature>
<dbReference type="PANTHER" id="PTHR43794">
    <property type="entry name" value="AMINOHYDROLASE SSNA-RELATED"/>
    <property type="match status" value="1"/>
</dbReference>
<dbReference type="InterPro" id="IPR032466">
    <property type="entry name" value="Metal_Hydrolase"/>
</dbReference>